<keyword evidence="1" id="KW-0677">Repeat</keyword>
<evidence type="ECO:0000256" key="5">
    <source>
        <dbReference type="SAM" id="Coils"/>
    </source>
</evidence>
<feature type="region of interest" description="Disordered" evidence="6">
    <location>
        <begin position="1"/>
        <end position="23"/>
    </location>
</feature>
<comment type="caution">
    <text evidence="8">The sequence shown here is derived from an EMBL/GenBank/DDBJ whole genome shotgun (WGS) entry which is preliminary data.</text>
</comment>
<evidence type="ECO:0000256" key="4">
    <source>
        <dbReference type="PROSITE-ProRule" id="PRU00339"/>
    </source>
</evidence>
<proteinExistence type="inferred from homology"/>
<dbReference type="InterPro" id="IPR019734">
    <property type="entry name" value="TPR_rpt"/>
</dbReference>
<dbReference type="PANTHER" id="PTHR46035">
    <property type="entry name" value="TETRATRICOPEPTIDE REPEAT PROTEIN 4"/>
    <property type="match status" value="1"/>
</dbReference>
<evidence type="ECO:0000259" key="7">
    <source>
        <dbReference type="Pfam" id="PF18972"/>
    </source>
</evidence>
<dbReference type="GO" id="GO:0051879">
    <property type="term" value="F:Hsp90 protein binding"/>
    <property type="evidence" value="ECO:0007669"/>
    <property type="project" value="InterPro"/>
</dbReference>
<keyword evidence="5" id="KW-0175">Coiled coil</keyword>
<keyword evidence="2 4" id="KW-0802">TPR repeat</keyword>
<dbReference type="OrthoDB" id="420195at2759"/>
<comment type="similarity">
    <text evidence="3">Belongs to the TTC4 family.</text>
</comment>
<feature type="domain" description="Cns1/TTC4 wheel" evidence="7">
    <location>
        <begin position="298"/>
        <end position="361"/>
    </location>
</feature>
<name>A0A0V0R361_PSEPJ</name>
<protein>
    <recommendedName>
        <fullName evidence="7">Cns1/TTC4 wheel domain-containing protein</fullName>
    </recommendedName>
</protein>
<accession>A0A0V0R361</accession>
<dbReference type="GO" id="GO:0005829">
    <property type="term" value="C:cytosol"/>
    <property type="evidence" value="ECO:0007669"/>
    <property type="project" value="TreeGrafter"/>
</dbReference>
<dbReference type="OMA" id="HWAINRY"/>
<evidence type="ECO:0000256" key="6">
    <source>
        <dbReference type="SAM" id="MobiDB-lite"/>
    </source>
</evidence>
<dbReference type="Pfam" id="PF13181">
    <property type="entry name" value="TPR_8"/>
    <property type="match status" value="2"/>
</dbReference>
<evidence type="ECO:0000313" key="8">
    <source>
        <dbReference type="EMBL" id="KRX08937.1"/>
    </source>
</evidence>
<dbReference type="GO" id="GO:0005634">
    <property type="term" value="C:nucleus"/>
    <property type="evidence" value="ECO:0007669"/>
    <property type="project" value="TreeGrafter"/>
</dbReference>
<evidence type="ECO:0000256" key="2">
    <source>
        <dbReference type="ARBA" id="ARBA00022803"/>
    </source>
</evidence>
<dbReference type="Pfam" id="PF18972">
    <property type="entry name" value="Wheel"/>
    <property type="match status" value="1"/>
</dbReference>
<keyword evidence="9" id="KW-1185">Reference proteome</keyword>
<dbReference type="AlphaFoldDB" id="A0A0V0R361"/>
<organism evidence="8 9">
    <name type="scientific">Pseudocohnilembus persalinus</name>
    <name type="common">Ciliate</name>
    <dbReference type="NCBI Taxonomy" id="266149"/>
    <lineage>
        <taxon>Eukaryota</taxon>
        <taxon>Sar</taxon>
        <taxon>Alveolata</taxon>
        <taxon>Ciliophora</taxon>
        <taxon>Intramacronucleata</taxon>
        <taxon>Oligohymenophorea</taxon>
        <taxon>Scuticociliatia</taxon>
        <taxon>Philasterida</taxon>
        <taxon>Pseudocohnilembidae</taxon>
        <taxon>Pseudocohnilembus</taxon>
    </lineage>
</organism>
<dbReference type="PROSITE" id="PS50005">
    <property type="entry name" value="TPR"/>
    <property type="match status" value="1"/>
</dbReference>
<dbReference type="CDD" id="cd21377">
    <property type="entry name" value="CTWD_Cns1-like"/>
    <property type="match status" value="1"/>
</dbReference>
<reference evidence="8 9" key="1">
    <citation type="journal article" date="2015" name="Sci. Rep.">
        <title>Genome of the facultative scuticociliatosis pathogen Pseudocohnilembus persalinus provides insight into its virulence through horizontal gene transfer.</title>
        <authorList>
            <person name="Xiong J."/>
            <person name="Wang G."/>
            <person name="Cheng J."/>
            <person name="Tian M."/>
            <person name="Pan X."/>
            <person name="Warren A."/>
            <person name="Jiang C."/>
            <person name="Yuan D."/>
            <person name="Miao W."/>
        </authorList>
    </citation>
    <scope>NUCLEOTIDE SEQUENCE [LARGE SCALE GENOMIC DNA]</scope>
    <source>
        <strain evidence="8">36N120E</strain>
    </source>
</reference>
<dbReference type="GO" id="GO:0030544">
    <property type="term" value="F:Hsp70 protein binding"/>
    <property type="evidence" value="ECO:0007669"/>
    <property type="project" value="TreeGrafter"/>
</dbReference>
<evidence type="ECO:0000313" key="9">
    <source>
        <dbReference type="Proteomes" id="UP000054937"/>
    </source>
</evidence>
<dbReference type="Gene3D" id="1.25.40.10">
    <property type="entry name" value="Tetratricopeptide repeat domain"/>
    <property type="match status" value="1"/>
</dbReference>
<dbReference type="EMBL" id="LDAU01000057">
    <property type="protein sequence ID" value="KRX08937.1"/>
    <property type="molecule type" value="Genomic_DNA"/>
</dbReference>
<feature type="repeat" description="TPR" evidence="4">
    <location>
        <begin position="198"/>
        <end position="231"/>
    </location>
</feature>
<dbReference type="SMART" id="SM00028">
    <property type="entry name" value="TPR"/>
    <property type="match status" value="2"/>
</dbReference>
<gene>
    <name evidence="8" type="ORF">PPERSA_09041</name>
</gene>
<feature type="coiled-coil region" evidence="5">
    <location>
        <begin position="23"/>
        <end position="65"/>
    </location>
</feature>
<evidence type="ECO:0000256" key="1">
    <source>
        <dbReference type="ARBA" id="ARBA00022737"/>
    </source>
</evidence>
<dbReference type="Proteomes" id="UP000054937">
    <property type="component" value="Unassembled WGS sequence"/>
</dbReference>
<sequence>MENKIEKLEQASQLLGQEQPDEIDKKIDQINEIKEKQTKLDDKTKEELEKEKRELIEQIKELEEDYYHPKDKMPDEEIDKITQDLLNHPLFWKEIPKNFEENDHFKALQQIVYDDEPENIAKHSLQKGNEHFKKGQDKTYFMKLALEQYTEGIEANGRDKQVNAKLYNNRALIQIKRKNYGKAIQDCKDAIMNDNNFVKAYYRCAQALVYLFKYKEAIVILEKAEKLDPQNKDIKKLIKESQTKYNNDLLKTQQKKDQKVQEQSTLFNALKIRNIYLGKAIMDFPDSCNKSCWLEDDGSLHFPAFIQYPEFQQMDYIQDIHESHKLQENIKALFDENGHLVYDLNKVYNPNNVELYLELNQVEPYYQIKNISDWPKQRGLIKIDSRKKMATLMATKGFVLPKVAEFYMVCPDSKDFYEHFKRNFEIIKR</sequence>
<dbReference type="PANTHER" id="PTHR46035:SF1">
    <property type="entry name" value="TETRATRICOPEPTIDE REPEAT PROTEIN 4"/>
    <property type="match status" value="1"/>
</dbReference>
<dbReference type="SUPFAM" id="SSF48452">
    <property type="entry name" value="TPR-like"/>
    <property type="match status" value="1"/>
</dbReference>
<dbReference type="GO" id="GO:0006457">
    <property type="term" value="P:protein folding"/>
    <property type="evidence" value="ECO:0007669"/>
    <property type="project" value="TreeGrafter"/>
</dbReference>
<dbReference type="InParanoid" id="A0A0V0R361"/>
<dbReference type="InterPro" id="IPR044059">
    <property type="entry name" value="Csn1/TTC4_wheel"/>
</dbReference>
<evidence type="ECO:0000256" key="3">
    <source>
        <dbReference type="ARBA" id="ARBA00023602"/>
    </source>
</evidence>
<dbReference type="InterPro" id="IPR011990">
    <property type="entry name" value="TPR-like_helical_dom_sf"/>
</dbReference>